<dbReference type="AlphaFoldDB" id="M0LXR0"/>
<keyword evidence="2" id="KW-0472">Membrane</keyword>
<evidence type="ECO:0000313" key="3">
    <source>
        <dbReference type="EMBL" id="EMA38377.1"/>
    </source>
</evidence>
<keyword evidence="2" id="KW-1133">Transmembrane helix</keyword>
<reference evidence="3 4" key="1">
    <citation type="journal article" date="2014" name="PLoS Genet.">
        <title>Phylogenetically driven sequencing of extremely halophilic archaea reveals strategies for static and dynamic osmo-response.</title>
        <authorList>
            <person name="Becker E.A."/>
            <person name="Seitzer P.M."/>
            <person name="Tritt A."/>
            <person name="Larsen D."/>
            <person name="Krusor M."/>
            <person name="Yao A.I."/>
            <person name="Wu D."/>
            <person name="Madern D."/>
            <person name="Eisen J.A."/>
            <person name="Darling A.E."/>
            <person name="Facciotti M.T."/>
        </authorList>
    </citation>
    <scope>NUCLEOTIDE SEQUENCE [LARGE SCALE GENOMIC DNA]</scope>
    <source>
        <strain evidence="3 4">100A6</strain>
    </source>
</reference>
<evidence type="ECO:0000256" key="1">
    <source>
        <dbReference type="SAM" id="MobiDB-lite"/>
    </source>
</evidence>
<dbReference type="OrthoDB" id="306439at2157"/>
<feature type="region of interest" description="Disordered" evidence="1">
    <location>
        <begin position="85"/>
        <end position="108"/>
    </location>
</feature>
<keyword evidence="2" id="KW-0812">Transmembrane</keyword>
<comment type="caution">
    <text evidence="3">The sequence shown here is derived from an EMBL/GenBank/DDBJ whole genome shotgun (WGS) entry which is preliminary data.</text>
</comment>
<dbReference type="Proteomes" id="UP000011566">
    <property type="component" value="Unassembled WGS sequence"/>
</dbReference>
<gene>
    <name evidence="3" type="ORF">C447_09482</name>
</gene>
<accession>M0LXR0</accession>
<organism evidence="3 4">
    <name type="scientific">Halococcus hamelinensis 100A6</name>
    <dbReference type="NCBI Taxonomy" id="1132509"/>
    <lineage>
        <taxon>Archaea</taxon>
        <taxon>Methanobacteriati</taxon>
        <taxon>Methanobacteriota</taxon>
        <taxon>Stenosarchaea group</taxon>
        <taxon>Halobacteria</taxon>
        <taxon>Halobacteriales</taxon>
        <taxon>Halococcaceae</taxon>
        <taxon>Halococcus</taxon>
    </lineage>
</organism>
<dbReference type="eggNOG" id="arCOG10705">
    <property type="taxonomic scope" value="Archaea"/>
</dbReference>
<name>M0LXR0_9EURY</name>
<dbReference type="PATRIC" id="fig|1132509.6.peg.2138"/>
<evidence type="ECO:0000256" key="2">
    <source>
        <dbReference type="SAM" id="Phobius"/>
    </source>
</evidence>
<feature type="compositionally biased region" description="Basic and acidic residues" evidence="1">
    <location>
        <begin position="88"/>
        <end position="108"/>
    </location>
</feature>
<dbReference type="EMBL" id="AOMB01000030">
    <property type="protein sequence ID" value="EMA38377.1"/>
    <property type="molecule type" value="Genomic_DNA"/>
</dbReference>
<proteinExistence type="predicted"/>
<dbReference type="RefSeq" id="WP_007693244.1">
    <property type="nucleotide sequence ID" value="NZ_AJRK01000426.1"/>
</dbReference>
<keyword evidence="4" id="KW-1185">Reference proteome</keyword>
<protein>
    <submittedName>
        <fullName evidence="3">Uncharacterized protein</fullName>
    </submittedName>
</protein>
<evidence type="ECO:0000313" key="4">
    <source>
        <dbReference type="Proteomes" id="UP000011566"/>
    </source>
</evidence>
<sequence length="108" mass="12071">MRRSRIALVFVGLLFVLPVVTPLIPAIGRSRILVVSGVVLSGVLVASIARKRHRTERRDDGGEGFWGAIPDWQYDGRFVEAGGLTRSEQSEAVEKVRTEAEEIDRNRR</sequence>
<feature type="transmembrane region" description="Helical" evidence="2">
    <location>
        <begin position="32"/>
        <end position="49"/>
    </location>
</feature>